<evidence type="ECO:0000313" key="10">
    <source>
        <dbReference type="EMBL" id="KAG8540932.1"/>
    </source>
</evidence>
<proteinExistence type="inferred from homology"/>
<evidence type="ECO:0000256" key="1">
    <source>
        <dbReference type="ARBA" id="ARBA00004613"/>
    </source>
</evidence>
<dbReference type="GO" id="GO:0120020">
    <property type="term" value="F:cholesterol transfer activity"/>
    <property type="evidence" value="ECO:0007669"/>
    <property type="project" value="TreeGrafter"/>
</dbReference>
<evidence type="ECO:0000256" key="4">
    <source>
        <dbReference type="ARBA" id="ARBA00022448"/>
    </source>
</evidence>
<keyword evidence="4" id="KW-0813">Transport</keyword>
<dbReference type="GO" id="GO:0034366">
    <property type="term" value="C:spherical high-density lipoprotein particle"/>
    <property type="evidence" value="ECO:0007669"/>
    <property type="project" value="TreeGrafter"/>
</dbReference>
<dbReference type="GO" id="GO:0042632">
    <property type="term" value="P:cholesterol homeostasis"/>
    <property type="evidence" value="ECO:0007669"/>
    <property type="project" value="TreeGrafter"/>
</dbReference>
<evidence type="ECO:0000256" key="5">
    <source>
        <dbReference type="ARBA" id="ARBA00022525"/>
    </source>
</evidence>
<keyword evidence="9" id="KW-0732">Signal</keyword>
<dbReference type="InterPro" id="IPR036172">
    <property type="entry name" value="ApoA-II_sf"/>
</dbReference>
<evidence type="ECO:0000256" key="6">
    <source>
        <dbReference type="ARBA" id="ARBA00022850"/>
    </source>
</evidence>
<dbReference type="GO" id="GO:0042157">
    <property type="term" value="P:lipoprotein metabolic process"/>
    <property type="evidence" value="ECO:0007669"/>
    <property type="project" value="InterPro"/>
</dbReference>
<dbReference type="Proteomes" id="UP000824782">
    <property type="component" value="Unassembled WGS sequence"/>
</dbReference>
<evidence type="ECO:0000256" key="8">
    <source>
        <dbReference type="ARBA" id="ARBA00030900"/>
    </source>
</evidence>
<keyword evidence="5" id="KW-0964">Secreted</keyword>
<dbReference type="InterPro" id="IPR006801">
    <property type="entry name" value="ApoA-II"/>
</dbReference>
<comment type="subcellular location">
    <subcellularLocation>
        <location evidence="1">Secreted</location>
    </subcellularLocation>
</comment>
<dbReference type="AlphaFoldDB" id="A0AAV6Z0R5"/>
<reference evidence="10" key="1">
    <citation type="thesis" date="2020" institute="ProQuest LLC" country="789 East Eisenhower Parkway, Ann Arbor, MI, USA">
        <title>Comparative Genomics and Chromosome Evolution.</title>
        <authorList>
            <person name="Mudd A.B."/>
        </authorList>
    </citation>
    <scope>NUCLEOTIDE SEQUENCE</scope>
    <source>
        <strain evidence="10">237g6f4</strain>
        <tissue evidence="10">Blood</tissue>
    </source>
</reference>
<dbReference type="GO" id="GO:0008289">
    <property type="term" value="F:lipid binding"/>
    <property type="evidence" value="ECO:0007669"/>
    <property type="project" value="InterPro"/>
</dbReference>
<dbReference type="Pfam" id="PF04711">
    <property type="entry name" value="ApoA-II"/>
    <property type="match status" value="1"/>
</dbReference>
<evidence type="ECO:0000256" key="2">
    <source>
        <dbReference type="ARBA" id="ARBA00010232"/>
    </source>
</evidence>
<accession>A0AAV6Z0R5</accession>
<dbReference type="SUPFAM" id="SSF82936">
    <property type="entry name" value="Apolipoprotein A-II"/>
    <property type="match status" value="1"/>
</dbReference>
<dbReference type="PANTHER" id="PTHR11027">
    <property type="entry name" value="APOLIPOPROTEIN A-II"/>
    <property type="match status" value="1"/>
</dbReference>
<keyword evidence="11" id="KW-1185">Reference proteome</keyword>
<dbReference type="PANTHER" id="PTHR11027:SF0">
    <property type="entry name" value="APOLIPOPROTEIN A-II"/>
    <property type="match status" value="1"/>
</dbReference>
<name>A0AAV6Z0R5_ENGPU</name>
<keyword evidence="6" id="KW-0345">HDL</keyword>
<dbReference type="Gene3D" id="6.10.250.100">
    <property type="match status" value="1"/>
</dbReference>
<organism evidence="10 11">
    <name type="scientific">Engystomops pustulosus</name>
    <name type="common">Tungara frog</name>
    <name type="synonym">Physalaemus pustulosus</name>
    <dbReference type="NCBI Taxonomy" id="76066"/>
    <lineage>
        <taxon>Eukaryota</taxon>
        <taxon>Metazoa</taxon>
        <taxon>Chordata</taxon>
        <taxon>Craniata</taxon>
        <taxon>Vertebrata</taxon>
        <taxon>Euteleostomi</taxon>
        <taxon>Amphibia</taxon>
        <taxon>Batrachia</taxon>
        <taxon>Anura</taxon>
        <taxon>Neobatrachia</taxon>
        <taxon>Hyloidea</taxon>
        <taxon>Leptodactylidae</taxon>
        <taxon>Leiuperinae</taxon>
        <taxon>Engystomops</taxon>
    </lineage>
</organism>
<dbReference type="EMBL" id="WNYA01008897">
    <property type="protein sequence ID" value="KAG8540932.1"/>
    <property type="molecule type" value="Genomic_DNA"/>
</dbReference>
<evidence type="ECO:0000313" key="11">
    <source>
        <dbReference type="Proteomes" id="UP000824782"/>
    </source>
</evidence>
<feature type="signal peptide" evidence="9">
    <location>
        <begin position="1"/>
        <end position="18"/>
    </location>
</feature>
<comment type="similarity">
    <text evidence="2">Belongs to the apolipoprotein A2 family.</text>
</comment>
<evidence type="ECO:0000256" key="7">
    <source>
        <dbReference type="ARBA" id="ARBA00023055"/>
    </source>
</evidence>
<dbReference type="GO" id="GO:0008035">
    <property type="term" value="F:high-density lipoprotein particle binding"/>
    <property type="evidence" value="ECO:0007669"/>
    <property type="project" value="TreeGrafter"/>
</dbReference>
<dbReference type="GO" id="GO:0030301">
    <property type="term" value="P:cholesterol transport"/>
    <property type="evidence" value="ECO:0007669"/>
    <property type="project" value="TreeGrafter"/>
</dbReference>
<gene>
    <name evidence="10" type="ORF">GDO81_030026</name>
</gene>
<feature type="chain" id="PRO_5043652963" description="Apolipoprotein A-II" evidence="9">
    <location>
        <begin position="19"/>
        <end position="96"/>
    </location>
</feature>
<protein>
    <recommendedName>
        <fullName evidence="3">Apolipoprotein A-II</fullName>
    </recommendedName>
    <alternativeName>
        <fullName evidence="8">Apolipoprotein A2</fullName>
    </alternativeName>
</protein>
<comment type="caution">
    <text evidence="10">The sequence shown here is derived from an EMBL/GenBank/DDBJ whole genome shotgun (WGS) entry which is preliminary data.</text>
</comment>
<evidence type="ECO:0000256" key="3">
    <source>
        <dbReference type="ARBA" id="ARBA00022421"/>
    </source>
</evidence>
<sequence>MKVLALTVLLLAIGSLEAGIIKREAPNADQISQMFKSWIDTLQTGAQELANKFQNGEIQAQAGKWLEQTNSQTAPIKAEFEKIFEKILEAGRNFAQ</sequence>
<keyword evidence="7" id="KW-0445">Lipid transport</keyword>
<evidence type="ECO:0000256" key="9">
    <source>
        <dbReference type="SAM" id="SignalP"/>
    </source>
</evidence>